<keyword evidence="2" id="KW-0812">Transmembrane</keyword>
<feature type="region of interest" description="Disordered" evidence="1">
    <location>
        <begin position="132"/>
        <end position="162"/>
    </location>
</feature>
<organism evidence="4 5">
    <name type="scientific">Motilibacter rhizosphaerae</name>
    <dbReference type="NCBI Taxonomy" id="598652"/>
    <lineage>
        <taxon>Bacteria</taxon>
        <taxon>Bacillati</taxon>
        <taxon>Actinomycetota</taxon>
        <taxon>Actinomycetes</taxon>
        <taxon>Motilibacterales</taxon>
        <taxon>Motilibacteraceae</taxon>
        <taxon>Motilibacter</taxon>
    </lineage>
</organism>
<dbReference type="EMBL" id="SGXD01000002">
    <property type="protein sequence ID" value="RZS89505.1"/>
    <property type="molecule type" value="Genomic_DNA"/>
</dbReference>
<dbReference type="OrthoDB" id="186919at2"/>
<protein>
    <submittedName>
        <fullName evidence="4">Uncharacterized protein DUF4349</fullName>
    </submittedName>
</protein>
<evidence type="ECO:0000313" key="4">
    <source>
        <dbReference type="EMBL" id="RZS89505.1"/>
    </source>
</evidence>
<evidence type="ECO:0000256" key="1">
    <source>
        <dbReference type="SAM" id="MobiDB-lite"/>
    </source>
</evidence>
<reference evidence="4 5" key="1">
    <citation type="submission" date="2019-02" db="EMBL/GenBank/DDBJ databases">
        <title>Genomic Encyclopedia of Type Strains, Phase IV (KMG-IV): sequencing the most valuable type-strain genomes for metagenomic binning, comparative biology and taxonomic classification.</title>
        <authorList>
            <person name="Goeker M."/>
        </authorList>
    </citation>
    <scope>NUCLEOTIDE SEQUENCE [LARGE SCALE GENOMIC DNA]</scope>
    <source>
        <strain evidence="4 5">DSM 45622</strain>
    </source>
</reference>
<gene>
    <name evidence="4" type="ORF">EV189_1272</name>
</gene>
<dbReference type="Proteomes" id="UP000293638">
    <property type="component" value="Unassembled WGS sequence"/>
</dbReference>
<dbReference type="AlphaFoldDB" id="A0A4Q7NRA2"/>
<dbReference type="InterPro" id="IPR025645">
    <property type="entry name" value="DUF4349"/>
</dbReference>
<keyword evidence="2" id="KW-1133">Transmembrane helix</keyword>
<accession>A0A4Q7NRA2</accession>
<feature type="domain" description="DUF4349" evidence="3">
    <location>
        <begin position="101"/>
        <end position="328"/>
    </location>
</feature>
<feature type="transmembrane region" description="Helical" evidence="2">
    <location>
        <begin position="305"/>
        <end position="329"/>
    </location>
</feature>
<feature type="compositionally biased region" description="Low complexity" evidence="1">
    <location>
        <begin position="36"/>
        <end position="49"/>
    </location>
</feature>
<evidence type="ECO:0000259" key="3">
    <source>
        <dbReference type="Pfam" id="PF14257"/>
    </source>
</evidence>
<evidence type="ECO:0000313" key="5">
    <source>
        <dbReference type="Proteomes" id="UP000293638"/>
    </source>
</evidence>
<feature type="compositionally biased region" description="Low complexity" evidence="1">
    <location>
        <begin position="146"/>
        <end position="162"/>
    </location>
</feature>
<comment type="caution">
    <text evidence="4">The sequence shown here is derived from an EMBL/GenBank/DDBJ whole genome shotgun (WGS) entry which is preliminary data.</text>
</comment>
<sequence length="344" mass="34803">MERQDRTGAHRGRSRRMWGAGGALLAVLVLAGCTGDAKSDSAASSTSAGSSGGGSATRQMEGTAAAPAAPVPAAGASAAASSAAEASSGGGRARTPLHAQALIVTVTRTVQVHDAVASARKAAADAVALGGRLDGEQSGSEPQPLPASSASSPPATPTLPSRVLTTDTVTLRVPTGQVDVLVRKVEAQGKVLAVGRTVQDVTQQSEDVAARLANARASVVRVRGFYSRATNVTQLVALERELSSRLADLESLERQSAALGAQTSLATVTATFTSTPPPAAKSPARKGFVAGLGAGWDGFTASTEVVLTALGAALPFAVPLLVLALLVWWARRLVLRRRSAPSLP</sequence>
<dbReference type="PROSITE" id="PS51257">
    <property type="entry name" value="PROKAR_LIPOPROTEIN"/>
    <property type="match status" value="1"/>
</dbReference>
<evidence type="ECO:0000256" key="2">
    <source>
        <dbReference type="SAM" id="Phobius"/>
    </source>
</evidence>
<proteinExistence type="predicted"/>
<keyword evidence="2" id="KW-0472">Membrane</keyword>
<dbReference type="Pfam" id="PF14257">
    <property type="entry name" value="DUF4349"/>
    <property type="match status" value="1"/>
</dbReference>
<keyword evidence="5" id="KW-1185">Reference proteome</keyword>
<name>A0A4Q7NRA2_9ACTN</name>
<feature type="region of interest" description="Disordered" evidence="1">
    <location>
        <begin position="36"/>
        <end position="69"/>
    </location>
</feature>